<comment type="subcellular location">
    <subcellularLocation>
        <location evidence="1">Cell membrane</location>
        <topology evidence="1">Lipid-anchor</topology>
        <topology evidence="1">GPI-anchor</topology>
    </subcellularLocation>
</comment>
<gene>
    <name evidence="13" type="ORF">Slati_3993000</name>
</gene>
<evidence type="ECO:0000256" key="8">
    <source>
        <dbReference type="ARBA" id="ARBA00023288"/>
    </source>
</evidence>
<keyword evidence="3" id="KW-0336">GPI-anchor</keyword>
<dbReference type="PRINTS" id="PR01217">
    <property type="entry name" value="PRICHEXTENSN"/>
</dbReference>
<comment type="caution">
    <text evidence="13">The sequence shown here is derived from an EMBL/GenBank/DDBJ whole genome shotgun (WGS) entry which is preliminary data.</text>
</comment>
<feature type="compositionally biased region" description="Low complexity" evidence="10">
    <location>
        <begin position="146"/>
        <end position="243"/>
    </location>
</feature>
<feature type="transmembrane region" description="Helical" evidence="11">
    <location>
        <begin position="267"/>
        <end position="286"/>
    </location>
</feature>
<dbReference type="PROSITE" id="PS51485">
    <property type="entry name" value="PHYTOCYANIN"/>
    <property type="match status" value="1"/>
</dbReference>
<feature type="domain" description="Phytocyanin" evidence="12">
    <location>
        <begin position="27"/>
        <end position="128"/>
    </location>
</feature>
<dbReference type="InterPro" id="IPR003245">
    <property type="entry name" value="Phytocyanin_dom"/>
</dbReference>
<keyword evidence="5 11" id="KW-0472">Membrane</keyword>
<evidence type="ECO:0000256" key="11">
    <source>
        <dbReference type="SAM" id="Phobius"/>
    </source>
</evidence>
<organism evidence="13">
    <name type="scientific">Sesamum latifolium</name>
    <dbReference type="NCBI Taxonomy" id="2727402"/>
    <lineage>
        <taxon>Eukaryota</taxon>
        <taxon>Viridiplantae</taxon>
        <taxon>Streptophyta</taxon>
        <taxon>Embryophyta</taxon>
        <taxon>Tracheophyta</taxon>
        <taxon>Spermatophyta</taxon>
        <taxon>Magnoliopsida</taxon>
        <taxon>eudicotyledons</taxon>
        <taxon>Gunneridae</taxon>
        <taxon>Pentapetalae</taxon>
        <taxon>asterids</taxon>
        <taxon>lamiids</taxon>
        <taxon>Lamiales</taxon>
        <taxon>Pedaliaceae</taxon>
        <taxon>Sesamum</taxon>
    </lineage>
</organism>
<keyword evidence="7" id="KW-0325">Glycoprotein</keyword>
<evidence type="ECO:0000256" key="6">
    <source>
        <dbReference type="ARBA" id="ARBA00023157"/>
    </source>
</evidence>
<protein>
    <submittedName>
        <fullName evidence="13">Early nodulin-like protein 1</fullName>
    </submittedName>
</protein>
<dbReference type="InterPro" id="IPR041846">
    <property type="entry name" value="ENL_dom"/>
</dbReference>
<dbReference type="InterPro" id="IPR039391">
    <property type="entry name" value="Phytocyanin-like"/>
</dbReference>
<evidence type="ECO:0000256" key="2">
    <source>
        <dbReference type="ARBA" id="ARBA00022475"/>
    </source>
</evidence>
<reference evidence="13" key="1">
    <citation type="submission" date="2020-06" db="EMBL/GenBank/DDBJ databases">
        <authorList>
            <person name="Li T."/>
            <person name="Hu X."/>
            <person name="Zhang T."/>
            <person name="Song X."/>
            <person name="Zhang H."/>
            <person name="Dai N."/>
            <person name="Sheng W."/>
            <person name="Hou X."/>
            <person name="Wei L."/>
        </authorList>
    </citation>
    <scope>NUCLEOTIDE SEQUENCE</scope>
    <source>
        <strain evidence="13">KEN1</strain>
        <tissue evidence="13">Leaf</tissue>
    </source>
</reference>
<evidence type="ECO:0000256" key="5">
    <source>
        <dbReference type="ARBA" id="ARBA00023136"/>
    </source>
</evidence>
<dbReference type="GO" id="GO:0098552">
    <property type="term" value="C:side of membrane"/>
    <property type="evidence" value="ECO:0007669"/>
    <property type="project" value="UniProtKB-KW"/>
</dbReference>
<dbReference type="InterPro" id="IPR008972">
    <property type="entry name" value="Cupredoxin"/>
</dbReference>
<feature type="compositionally biased region" description="Pro residues" evidence="10">
    <location>
        <begin position="135"/>
        <end position="145"/>
    </location>
</feature>
<dbReference type="FunFam" id="2.60.40.420:FF:000010">
    <property type="entry name" value="Early nodulin-like protein 1"/>
    <property type="match status" value="1"/>
</dbReference>
<keyword evidence="4" id="KW-0732">Signal</keyword>
<name>A0AAW2TPI2_9LAMI</name>
<dbReference type="SUPFAM" id="SSF49503">
    <property type="entry name" value="Cupredoxins"/>
    <property type="match status" value="1"/>
</dbReference>
<dbReference type="Pfam" id="PF02298">
    <property type="entry name" value="Cu_bind_like"/>
    <property type="match status" value="1"/>
</dbReference>
<dbReference type="Gene3D" id="2.60.40.420">
    <property type="entry name" value="Cupredoxins - blue copper proteins"/>
    <property type="match status" value="1"/>
</dbReference>
<evidence type="ECO:0000256" key="9">
    <source>
        <dbReference type="ARBA" id="ARBA00035011"/>
    </source>
</evidence>
<evidence type="ECO:0000313" key="13">
    <source>
        <dbReference type="EMBL" id="KAL0406791.1"/>
    </source>
</evidence>
<evidence type="ECO:0000256" key="4">
    <source>
        <dbReference type="ARBA" id="ARBA00022729"/>
    </source>
</evidence>
<keyword evidence="2" id="KW-1003">Cell membrane</keyword>
<keyword evidence="6" id="KW-1015">Disulfide bond</keyword>
<dbReference type="GO" id="GO:0005886">
    <property type="term" value="C:plasma membrane"/>
    <property type="evidence" value="ECO:0007669"/>
    <property type="project" value="UniProtKB-SubCell"/>
</dbReference>
<dbReference type="EMBL" id="JACGWN010000014">
    <property type="protein sequence ID" value="KAL0406791.1"/>
    <property type="molecule type" value="Genomic_DNA"/>
</dbReference>
<evidence type="ECO:0000259" key="12">
    <source>
        <dbReference type="PROSITE" id="PS51485"/>
    </source>
</evidence>
<evidence type="ECO:0000256" key="3">
    <source>
        <dbReference type="ARBA" id="ARBA00022622"/>
    </source>
</evidence>
<keyword evidence="11" id="KW-1133">Transmembrane helix</keyword>
<dbReference type="PANTHER" id="PTHR33021">
    <property type="entry name" value="BLUE COPPER PROTEIN"/>
    <property type="match status" value="1"/>
</dbReference>
<keyword evidence="11" id="KW-0812">Transmembrane</keyword>
<feature type="region of interest" description="Disordered" evidence="10">
    <location>
        <begin position="135"/>
        <end position="263"/>
    </location>
</feature>
<evidence type="ECO:0000256" key="1">
    <source>
        <dbReference type="ARBA" id="ARBA00004609"/>
    </source>
</evidence>
<evidence type="ECO:0000256" key="10">
    <source>
        <dbReference type="SAM" id="MobiDB-lite"/>
    </source>
</evidence>
<dbReference type="AlphaFoldDB" id="A0AAW2TPI2"/>
<reference evidence="13" key="2">
    <citation type="journal article" date="2024" name="Plant">
        <title>Genomic evolution and insights into agronomic trait innovations of Sesamum species.</title>
        <authorList>
            <person name="Miao H."/>
            <person name="Wang L."/>
            <person name="Qu L."/>
            <person name="Liu H."/>
            <person name="Sun Y."/>
            <person name="Le M."/>
            <person name="Wang Q."/>
            <person name="Wei S."/>
            <person name="Zheng Y."/>
            <person name="Lin W."/>
            <person name="Duan Y."/>
            <person name="Cao H."/>
            <person name="Xiong S."/>
            <person name="Wang X."/>
            <person name="Wei L."/>
            <person name="Li C."/>
            <person name="Ma Q."/>
            <person name="Ju M."/>
            <person name="Zhao R."/>
            <person name="Li G."/>
            <person name="Mu C."/>
            <person name="Tian Q."/>
            <person name="Mei H."/>
            <person name="Zhang T."/>
            <person name="Gao T."/>
            <person name="Zhang H."/>
        </authorList>
    </citation>
    <scope>NUCLEOTIDE SEQUENCE</scope>
    <source>
        <strain evidence="13">KEN1</strain>
    </source>
</reference>
<keyword evidence="8" id="KW-0449">Lipoprotein</keyword>
<dbReference type="GO" id="GO:0009055">
    <property type="term" value="F:electron transfer activity"/>
    <property type="evidence" value="ECO:0007669"/>
    <property type="project" value="InterPro"/>
</dbReference>
<comment type="similarity">
    <text evidence="9">Belongs to the early nodulin-like (ENODL) family.</text>
</comment>
<proteinExistence type="inferred from homology"/>
<sequence>MADHHRRYGLLFLALFFSGFIEFSFAYQFVVGGRQGWVVNPSENYNHWAERMRFQVNDTLLFKYKKGSDSVLVVNKDDYDNCNTGNPILKLDDGNSVFKFDRSGPFFFISGIKANCDQGQKLIIVVLAVRNRPPPPPNAPVPSAAPPKSSSSPAPSPTGGAPSPASSPLSPSPASGAPSPATSPLSPSPSGGAPAPAPATSSPSPSGEAPAPGTYGLSPLPGATSPSGASSGTPGSPSSSTPGDVNGNAPGGGSPPRSVAAPAGRPSVVVLVATVVGVVGLGGFIVSPY</sequence>
<dbReference type="PANTHER" id="PTHR33021:SF185">
    <property type="entry name" value="EARLY NODULIN-LIKE PROTEIN 3-RELATED"/>
    <property type="match status" value="1"/>
</dbReference>
<accession>A0AAW2TPI2</accession>
<evidence type="ECO:0000256" key="7">
    <source>
        <dbReference type="ARBA" id="ARBA00023180"/>
    </source>
</evidence>
<dbReference type="CDD" id="cd11019">
    <property type="entry name" value="OsENODL1_like"/>
    <property type="match status" value="1"/>
</dbReference>